<comment type="similarity">
    <text evidence="1 8">Belongs to the SOS response-associated peptidase family.</text>
</comment>
<dbReference type="SUPFAM" id="SSF143081">
    <property type="entry name" value="BB1717-like"/>
    <property type="match status" value="1"/>
</dbReference>
<keyword evidence="3" id="KW-0227">DNA damage</keyword>
<evidence type="ECO:0000256" key="2">
    <source>
        <dbReference type="ARBA" id="ARBA00022670"/>
    </source>
</evidence>
<evidence type="ECO:0000256" key="3">
    <source>
        <dbReference type="ARBA" id="ARBA00022763"/>
    </source>
</evidence>
<evidence type="ECO:0000256" key="8">
    <source>
        <dbReference type="RuleBase" id="RU364100"/>
    </source>
</evidence>
<keyword evidence="10" id="KW-1185">Reference proteome</keyword>
<dbReference type="EC" id="3.4.-.-" evidence="8"/>
<keyword evidence="2 8" id="KW-0645">Protease</keyword>
<dbReference type="Pfam" id="PF02586">
    <property type="entry name" value="SRAP"/>
    <property type="match status" value="1"/>
</dbReference>
<keyword evidence="6" id="KW-0238">DNA-binding</keyword>
<accession>A0ABS8BVL9</accession>
<keyword evidence="5" id="KW-0190">Covalent protein-DNA linkage</keyword>
<keyword evidence="7" id="KW-0456">Lyase</keyword>
<organism evidence="9 10">
    <name type="scientific">Loktanella gaetbuli</name>
    <dbReference type="NCBI Taxonomy" id="2881335"/>
    <lineage>
        <taxon>Bacteria</taxon>
        <taxon>Pseudomonadati</taxon>
        <taxon>Pseudomonadota</taxon>
        <taxon>Alphaproteobacteria</taxon>
        <taxon>Rhodobacterales</taxon>
        <taxon>Roseobacteraceae</taxon>
        <taxon>Loktanella</taxon>
    </lineage>
</organism>
<dbReference type="InterPro" id="IPR036590">
    <property type="entry name" value="SRAP-like"/>
</dbReference>
<reference evidence="9" key="1">
    <citation type="submission" date="2021-10" db="EMBL/GenBank/DDBJ databases">
        <title>Loktanella gaetbuli sp. nov., isolated from a tidal flat.</title>
        <authorList>
            <person name="Park S."/>
            <person name="Yoon J.-H."/>
        </authorList>
    </citation>
    <scope>NUCLEOTIDE SEQUENCE</scope>
    <source>
        <strain evidence="9">TSTF-M6</strain>
    </source>
</reference>
<name>A0ABS8BVL9_9RHOB</name>
<evidence type="ECO:0000256" key="6">
    <source>
        <dbReference type="ARBA" id="ARBA00023125"/>
    </source>
</evidence>
<dbReference type="EMBL" id="JAJATZ010000004">
    <property type="protein sequence ID" value="MCB5199781.1"/>
    <property type="molecule type" value="Genomic_DNA"/>
</dbReference>
<dbReference type="PANTHER" id="PTHR13604">
    <property type="entry name" value="DC12-RELATED"/>
    <property type="match status" value="1"/>
</dbReference>
<proteinExistence type="inferred from homology"/>
<evidence type="ECO:0000256" key="5">
    <source>
        <dbReference type="ARBA" id="ARBA00023124"/>
    </source>
</evidence>
<evidence type="ECO:0000256" key="4">
    <source>
        <dbReference type="ARBA" id="ARBA00022801"/>
    </source>
</evidence>
<evidence type="ECO:0000313" key="10">
    <source>
        <dbReference type="Proteomes" id="UP001138961"/>
    </source>
</evidence>
<dbReference type="InterPro" id="IPR003738">
    <property type="entry name" value="SRAP"/>
</dbReference>
<protein>
    <recommendedName>
        <fullName evidence="8">Abasic site processing protein</fullName>
        <ecNumber evidence="8">3.4.-.-</ecNumber>
    </recommendedName>
</protein>
<dbReference type="Gene3D" id="3.90.1680.10">
    <property type="entry name" value="SOS response associated peptidase-like"/>
    <property type="match status" value="1"/>
</dbReference>
<evidence type="ECO:0000313" key="9">
    <source>
        <dbReference type="EMBL" id="MCB5199781.1"/>
    </source>
</evidence>
<dbReference type="RefSeq" id="WP_226748441.1">
    <property type="nucleotide sequence ID" value="NZ_JAJATZ010000004.1"/>
</dbReference>
<dbReference type="Proteomes" id="UP001138961">
    <property type="component" value="Unassembled WGS sequence"/>
</dbReference>
<evidence type="ECO:0000256" key="1">
    <source>
        <dbReference type="ARBA" id="ARBA00008136"/>
    </source>
</evidence>
<dbReference type="PANTHER" id="PTHR13604:SF0">
    <property type="entry name" value="ABASIC SITE PROCESSING PROTEIN HMCES"/>
    <property type="match status" value="1"/>
</dbReference>
<comment type="caution">
    <text evidence="9">The sequence shown here is derived from an EMBL/GenBank/DDBJ whole genome shotgun (WGS) entry which is preliminary data.</text>
</comment>
<gene>
    <name evidence="9" type="ORF">LGQ03_11075</name>
</gene>
<evidence type="ECO:0000256" key="7">
    <source>
        <dbReference type="ARBA" id="ARBA00023239"/>
    </source>
</evidence>
<keyword evidence="4 8" id="KW-0378">Hydrolase</keyword>
<sequence>MCGRMAITLPQEAMIQVFDAVASNDLPPVPNYNVCPTVDVHTVTSDAGTRRLRPMRWGFIPHWYDKPGGGPLLINARSETIADKPAFRQAARVRRCLIVASGFYEWQREDGAKPRPWYITRSDGGPMVFAGVWQDWDRGDTQLTTCAVVTCTANDAMAPIHHRLPVILSPADWPLWLGEAGHGAATLMKPCADDALRFTRVGVAVNSNRATGPDLILPVDQ</sequence>